<organism evidence="1 2">
    <name type="scientific">Tsukamurella spumae</name>
    <dbReference type="NCBI Taxonomy" id="44753"/>
    <lineage>
        <taxon>Bacteria</taxon>
        <taxon>Bacillati</taxon>
        <taxon>Actinomycetota</taxon>
        <taxon>Actinomycetes</taxon>
        <taxon>Mycobacteriales</taxon>
        <taxon>Tsukamurellaceae</taxon>
        <taxon>Tsukamurella</taxon>
    </lineage>
</organism>
<dbReference type="EMBL" id="JAAXOQ010000018">
    <property type="protein sequence ID" value="NKY19444.1"/>
    <property type="molecule type" value="Genomic_DNA"/>
</dbReference>
<proteinExistence type="predicted"/>
<dbReference type="AlphaFoldDB" id="A0A846X2B1"/>
<name>A0A846X2B1_9ACTN</name>
<accession>A0A846X2B1</accession>
<gene>
    <name evidence="1" type="ORF">HF999_13845</name>
</gene>
<evidence type="ECO:0000313" key="2">
    <source>
        <dbReference type="Proteomes" id="UP000582646"/>
    </source>
</evidence>
<dbReference type="RefSeq" id="WP_168546441.1">
    <property type="nucleotide sequence ID" value="NZ_BAAAKS010000088.1"/>
</dbReference>
<dbReference type="Proteomes" id="UP000582646">
    <property type="component" value="Unassembled WGS sequence"/>
</dbReference>
<protein>
    <submittedName>
        <fullName evidence="1">Uncharacterized protein</fullName>
    </submittedName>
</protein>
<evidence type="ECO:0000313" key="1">
    <source>
        <dbReference type="EMBL" id="NKY19444.1"/>
    </source>
</evidence>
<comment type="caution">
    <text evidence="1">The sequence shown here is derived from an EMBL/GenBank/DDBJ whole genome shotgun (WGS) entry which is preliminary data.</text>
</comment>
<reference evidence="1 2" key="1">
    <citation type="submission" date="2020-04" db="EMBL/GenBank/DDBJ databases">
        <title>MicrobeNet Type strains.</title>
        <authorList>
            <person name="Nicholson A.C."/>
        </authorList>
    </citation>
    <scope>NUCLEOTIDE SEQUENCE [LARGE SCALE GENOMIC DNA]</scope>
    <source>
        <strain evidence="1 2">DSM 44113</strain>
    </source>
</reference>
<sequence length="301" mass="32852">MDLWMRGDDGAVFCPDHIAPEVRDELPNRPKHSFVCRTDSAGVWTRITPTMAVLEDLSCEKCGARPEVADAGFGKESPVRLDPQVAPAWTRVPFPENWVEASAWPWIVQIEDEHPDLHWHDAEDVVRHEWREQEDGTVLYRGSVFRYRLELIEAPGYGCWLRILHAPVLPGRAGSIQHETVKMCLPAQGGPDDAATIIRGFYHVVLSIMSVGFEDGAASPVGDANLAPVGPLDIVSVDGETLARGLGVDDATTMLRELAGPEGTVHVVNGHLKAFGAVPDPTGARWLDHGHGKLLAFTTAA</sequence>
<keyword evidence="2" id="KW-1185">Reference proteome</keyword>